<feature type="signal peptide" evidence="2">
    <location>
        <begin position="1"/>
        <end position="22"/>
    </location>
</feature>
<sequence length="177" mass="17843">MRTSAGRVAAICVVLLGLTACGDQGSSRTATDPPSTGSPSTASSSTPAAAREGCPYLTQDEVSEAVGAQTIETAGTVHACFFDPVANGGPSVMLSRVDVQIDPTDYAIQTRALCKGDVTDVDAGDQAFACVMALGPQGQLYEGRVLITVNVNGAADDAAGIEAAADLIREVTIPPAA</sequence>
<evidence type="ECO:0000256" key="1">
    <source>
        <dbReference type="SAM" id="MobiDB-lite"/>
    </source>
</evidence>
<organism evidence="3 4">
    <name type="scientific">Nocardioides islandensis</name>
    <dbReference type="NCBI Taxonomy" id="433663"/>
    <lineage>
        <taxon>Bacteria</taxon>
        <taxon>Bacillati</taxon>
        <taxon>Actinomycetota</taxon>
        <taxon>Actinomycetes</taxon>
        <taxon>Propionibacteriales</taxon>
        <taxon>Nocardioidaceae</taxon>
        <taxon>Nocardioides</taxon>
    </lineage>
</organism>
<dbReference type="EMBL" id="JADKPN010000007">
    <property type="protein sequence ID" value="MBF4764017.1"/>
    <property type="molecule type" value="Genomic_DNA"/>
</dbReference>
<dbReference type="RefSeq" id="WP_194707203.1">
    <property type="nucleotide sequence ID" value="NZ_JADKPN010000007.1"/>
</dbReference>
<evidence type="ECO:0000256" key="2">
    <source>
        <dbReference type="SAM" id="SignalP"/>
    </source>
</evidence>
<evidence type="ECO:0000313" key="4">
    <source>
        <dbReference type="Proteomes" id="UP000640489"/>
    </source>
</evidence>
<evidence type="ECO:0008006" key="5">
    <source>
        <dbReference type="Google" id="ProtNLM"/>
    </source>
</evidence>
<gene>
    <name evidence="3" type="ORF">ISU07_12855</name>
</gene>
<reference evidence="3" key="1">
    <citation type="submission" date="2020-11" db="EMBL/GenBank/DDBJ databases">
        <title>Nocardioides sp. nov., isolated from Soil of Cynanchum wilfordii Hemsley rhizosphere.</title>
        <authorList>
            <person name="Lee J.-S."/>
            <person name="Suh M.K."/>
            <person name="Kim J.-S."/>
        </authorList>
    </citation>
    <scope>NUCLEOTIDE SEQUENCE</scope>
    <source>
        <strain evidence="3">KCTC 19275</strain>
    </source>
</reference>
<proteinExistence type="predicted"/>
<protein>
    <recommendedName>
        <fullName evidence="5">DUF3558 domain-containing protein</fullName>
    </recommendedName>
</protein>
<dbReference type="PROSITE" id="PS51257">
    <property type="entry name" value="PROKAR_LIPOPROTEIN"/>
    <property type="match status" value="1"/>
</dbReference>
<keyword evidence="4" id="KW-1185">Reference proteome</keyword>
<dbReference type="Proteomes" id="UP000640489">
    <property type="component" value="Unassembled WGS sequence"/>
</dbReference>
<accession>A0A930VG74</accession>
<feature type="chain" id="PRO_5038994234" description="DUF3558 domain-containing protein" evidence="2">
    <location>
        <begin position="23"/>
        <end position="177"/>
    </location>
</feature>
<keyword evidence="2" id="KW-0732">Signal</keyword>
<feature type="compositionally biased region" description="Low complexity" evidence="1">
    <location>
        <begin position="29"/>
        <end position="50"/>
    </location>
</feature>
<feature type="region of interest" description="Disordered" evidence="1">
    <location>
        <begin position="24"/>
        <end position="50"/>
    </location>
</feature>
<evidence type="ECO:0000313" key="3">
    <source>
        <dbReference type="EMBL" id="MBF4764017.1"/>
    </source>
</evidence>
<name>A0A930VG74_9ACTN</name>
<dbReference type="AlphaFoldDB" id="A0A930VG74"/>
<comment type="caution">
    <text evidence="3">The sequence shown here is derived from an EMBL/GenBank/DDBJ whole genome shotgun (WGS) entry which is preliminary data.</text>
</comment>